<dbReference type="Pfam" id="PF13155">
    <property type="entry name" value="Toprim_2"/>
    <property type="match status" value="1"/>
</dbReference>
<reference evidence="2" key="1">
    <citation type="submission" date="2021-06" db="EMBL/GenBank/DDBJ databases">
        <title>Description of novel taxa of the family Lachnospiraceae.</title>
        <authorList>
            <person name="Chaplin A.V."/>
            <person name="Sokolova S.R."/>
            <person name="Pikina A.P."/>
            <person name="Korzhanova M."/>
            <person name="Belova V."/>
            <person name="Korostin D."/>
            <person name="Efimov B.A."/>
        </authorList>
    </citation>
    <scope>NUCLEOTIDE SEQUENCE</scope>
    <source>
        <strain evidence="2">ASD5720</strain>
    </source>
</reference>
<dbReference type="AlphaFoldDB" id="A0A949K0M6"/>
<dbReference type="Gene3D" id="3.40.1360.10">
    <property type="match status" value="1"/>
</dbReference>
<accession>A0A949K0M6</accession>
<dbReference type="SUPFAM" id="SSF57783">
    <property type="entry name" value="Zinc beta-ribbon"/>
    <property type="match status" value="1"/>
</dbReference>
<dbReference type="RefSeq" id="WP_238721801.1">
    <property type="nucleotide sequence ID" value="NZ_JAHQCW010000017.1"/>
</dbReference>
<evidence type="ECO:0000313" key="3">
    <source>
        <dbReference type="Proteomes" id="UP000712157"/>
    </source>
</evidence>
<comment type="caution">
    <text evidence="2">The sequence shown here is derived from an EMBL/GenBank/DDBJ whole genome shotgun (WGS) entry which is preliminary data.</text>
</comment>
<feature type="domain" description="DUF3991" evidence="1">
    <location>
        <begin position="119"/>
        <end position="188"/>
    </location>
</feature>
<evidence type="ECO:0000259" key="1">
    <source>
        <dbReference type="Pfam" id="PF13154"/>
    </source>
</evidence>
<dbReference type="Pfam" id="PF13154">
    <property type="entry name" value="DUF3991"/>
    <property type="match status" value="1"/>
</dbReference>
<keyword evidence="3" id="KW-1185">Reference proteome</keyword>
<evidence type="ECO:0000313" key="2">
    <source>
        <dbReference type="EMBL" id="MBU9737157.1"/>
    </source>
</evidence>
<dbReference type="EMBL" id="JAHQCW010000017">
    <property type="protein sequence ID" value="MBU9737157.1"/>
    <property type="molecule type" value="Genomic_DNA"/>
</dbReference>
<gene>
    <name evidence="2" type="ORF">KTH89_11445</name>
</gene>
<organism evidence="2 3">
    <name type="scientific">Diplocloster agilis</name>
    <dbReference type="NCBI Taxonomy" id="2850323"/>
    <lineage>
        <taxon>Bacteria</taxon>
        <taxon>Bacillati</taxon>
        <taxon>Bacillota</taxon>
        <taxon>Clostridia</taxon>
        <taxon>Lachnospirales</taxon>
        <taxon>Lachnospiraceae</taxon>
        <taxon>Diplocloster</taxon>
    </lineage>
</organism>
<dbReference type="Proteomes" id="UP000712157">
    <property type="component" value="Unassembled WGS sequence"/>
</dbReference>
<sequence length="317" mass="36080">MPYIAPEVITEARRMDLLTYLRAYEPNELVRFSGNTYTTRTHDSLKISNGKWMWWSRGIGGNSALDYLVKVKGLSFLEAVETIMGCKVALPTDYCTPQKETPKELKLPPKSASTDRITEYLFSRGIDFEIITHCIQKGLIFESLPYHNAVFVGKDEKGTPRYAAYRATNKSRLMGDASGSDKHYSFRLEGSNNSEVHLFECAIDALSYATLIKMNGDDWRKENLVSLAGVYAPREKIEESKVPAAVEGFLKSHPDIKRIMLHFDNDEVGRKATQALQIILSDRYEVIDSPPKFGKDFNDFLCMKLGIYKSKQRSFER</sequence>
<name>A0A949K0M6_9FIRM</name>
<protein>
    <submittedName>
        <fullName evidence="2">DUF3991 and toprim domain-containing protein</fullName>
    </submittedName>
</protein>
<proteinExistence type="predicted"/>
<dbReference type="InterPro" id="IPR025054">
    <property type="entry name" value="DUF3991"/>
</dbReference>